<dbReference type="PANTHER" id="PTHR43736:SF1">
    <property type="entry name" value="DIHYDRONEOPTERIN TRIPHOSPHATE DIPHOSPHATASE"/>
    <property type="match status" value="1"/>
</dbReference>
<keyword evidence="6" id="KW-1185">Reference proteome</keyword>
<name>A0A5C4T1R8_9BACL</name>
<protein>
    <submittedName>
        <fullName evidence="5">NUDIX domain-containing protein</fullName>
    </submittedName>
</protein>
<dbReference type="SUPFAM" id="SSF55811">
    <property type="entry name" value="Nudix"/>
    <property type="match status" value="1"/>
</dbReference>
<feature type="domain" description="Nudix hydrolase" evidence="4">
    <location>
        <begin position="13"/>
        <end position="135"/>
    </location>
</feature>
<dbReference type="PROSITE" id="PS00893">
    <property type="entry name" value="NUDIX_BOX"/>
    <property type="match status" value="1"/>
</dbReference>
<dbReference type="PROSITE" id="PS51462">
    <property type="entry name" value="NUDIX"/>
    <property type="match status" value="1"/>
</dbReference>
<dbReference type="InterPro" id="IPR020476">
    <property type="entry name" value="Nudix_hydrolase"/>
</dbReference>
<dbReference type="PRINTS" id="PR00502">
    <property type="entry name" value="NUDIXFAMILY"/>
</dbReference>
<dbReference type="AlphaFoldDB" id="A0A5C4T1R8"/>
<dbReference type="RefSeq" id="WP_139605627.1">
    <property type="nucleotide sequence ID" value="NZ_VDCQ01000051.1"/>
</dbReference>
<evidence type="ECO:0000256" key="3">
    <source>
        <dbReference type="RuleBase" id="RU003476"/>
    </source>
</evidence>
<accession>A0A5C4T1R8</accession>
<dbReference type="Proteomes" id="UP000307943">
    <property type="component" value="Unassembled WGS sequence"/>
</dbReference>
<evidence type="ECO:0000256" key="2">
    <source>
        <dbReference type="ARBA" id="ARBA00022801"/>
    </source>
</evidence>
<evidence type="ECO:0000313" key="5">
    <source>
        <dbReference type="EMBL" id="TNJ62943.1"/>
    </source>
</evidence>
<dbReference type="CDD" id="cd04665">
    <property type="entry name" value="NUDIX_RppH"/>
    <property type="match status" value="1"/>
</dbReference>
<dbReference type="PANTHER" id="PTHR43736">
    <property type="entry name" value="ADP-RIBOSE PYROPHOSPHATASE"/>
    <property type="match status" value="1"/>
</dbReference>
<sequence length="146" mass="16460">MKVNLYDSEPGFEYELEYVAIIPRMNGKWLVSRHAARDTWEFAGGHIEPGETAEEAALRELYEETGTLHCKLAPVSVYSVARDDSAESFGMLYYAQIEEIGPLPPFEIAEIDLVDNVPSSLTYPTIYPVLLAKVLEHLGCRCRFTD</sequence>
<dbReference type="InterPro" id="IPR000086">
    <property type="entry name" value="NUDIX_hydrolase_dom"/>
</dbReference>
<reference evidence="5 6" key="1">
    <citation type="submission" date="2019-05" db="EMBL/GenBank/DDBJ databases">
        <title>We sequenced the genome of Paenibacillus hemerocallicola KCTC 33185 for further insight into its adaptation and study the phylogeny of Paenibacillus.</title>
        <authorList>
            <person name="Narsing Rao M.P."/>
        </authorList>
    </citation>
    <scope>NUCLEOTIDE SEQUENCE [LARGE SCALE GENOMIC DNA]</scope>
    <source>
        <strain evidence="5 6">KCTC 33185</strain>
    </source>
</reference>
<evidence type="ECO:0000313" key="6">
    <source>
        <dbReference type="Proteomes" id="UP000307943"/>
    </source>
</evidence>
<gene>
    <name evidence="5" type="ORF">FE784_28370</name>
</gene>
<dbReference type="InterPro" id="IPR014078">
    <property type="entry name" value="Nudix_YtkD"/>
</dbReference>
<organism evidence="5 6">
    <name type="scientific">Paenibacillus hemerocallicola</name>
    <dbReference type="NCBI Taxonomy" id="1172614"/>
    <lineage>
        <taxon>Bacteria</taxon>
        <taxon>Bacillati</taxon>
        <taxon>Bacillota</taxon>
        <taxon>Bacilli</taxon>
        <taxon>Bacillales</taxon>
        <taxon>Paenibacillaceae</taxon>
        <taxon>Paenibacillus</taxon>
    </lineage>
</organism>
<evidence type="ECO:0000256" key="1">
    <source>
        <dbReference type="ARBA" id="ARBA00005582"/>
    </source>
</evidence>
<dbReference type="Pfam" id="PF00293">
    <property type="entry name" value="NUDIX"/>
    <property type="match status" value="1"/>
</dbReference>
<keyword evidence="2 3" id="KW-0378">Hydrolase</keyword>
<dbReference type="EMBL" id="VDCQ01000051">
    <property type="protein sequence ID" value="TNJ62943.1"/>
    <property type="molecule type" value="Genomic_DNA"/>
</dbReference>
<dbReference type="InterPro" id="IPR015797">
    <property type="entry name" value="NUDIX_hydrolase-like_dom_sf"/>
</dbReference>
<evidence type="ECO:0000259" key="4">
    <source>
        <dbReference type="PROSITE" id="PS51462"/>
    </source>
</evidence>
<comment type="similarity">
    <text evidence="1 3">Belongs to the Nudix hydrolase family.</text>
</comment>
<comment type="caution">
    <text evidence="5">The sequence shown here is derived from an EMBL/GenBank/DDBJ whole genome shotgun (WGS) entry which is preliminary data.</text>
</comment>
<proteinExistence type="inferred from homology"/>
<dbReference type="OrthoDB" id="9131041at2"/>
<dbReference type="GO" id="GO:0016787">
    <property type="term" value="F:hydrolase activity"/>
    <property type="evidence" value="ECO:0007669"/>
    <property type="project" value="UniProtKB-KW"/>
</dbReference>
<dbReference type="InterPro" id="IPR020084">
    <property type="entry name" value="NUDIX_hydrolase_CS"/>
</dbReference>
<dbReference type="Gene3D" id="3.90.79.10">
    <property type="entry name" value="Nucleoside Triphosphate Pyrophosphohydrolase"/>
    <property type="match status" value="1"/>
</dbReference>